<gene>
    <name evidence="2" type="ORF">D3874_08305</name>
</gene>
<comment type="caution">
    <text evidence="2">The sequence shown here is derived from an EMBL/GenBank/DDBJ whole genome shotgun (WGS) entry which is preliminary data.</text>
</comment>
<evidence type="ECO:0000313" key="2">
    <source>
        <dbReference type="EMBL" id="RJF87022.1"/>
    </source>
</evidence>
<feature type="domain" description="HTH luxR-type" evidence="1">
    <location>
        <begin position="308"/>
        <end position="365"/>
    </location>
</feature>
<dbReference type="SUPFAM" id="SSF46894">
    <property type="entry name" value="C-terminal effector domain of the bipartite response regulators"/>
    <property type="match status" value="1"/>
</dbReference>
<keyword evidence="3" id="KW-1185">Reference proteome</keyword>
<sequence length="370" mass="39395">MARVDIDTVANAVAGLYEAAYDPSAWPATIEALCGLFGGSKACLCRQGPNLQASDVISTAADPAYAISFIDEYAYQPNPLMNVFETVPVGLVYSDHAMVGRETLRRSKFWTEWMAPQDMYGGLAVKLLRSGASSWFFDVQRGRNQESFDRRDADLLERILPHLQRAAEISWKSRTSKLLASAFAQLPFAVILVDGHQQIAGMNEAADAVLARGDLSARNGRLGTRDLATTRALHQLVIAASKSADGVPGVGGELLIAGAAGRSPLALSVAPLRDVQAEGLPMGGLAAVFIRELGHRDRPDFGPRLQALFGLTRKEAEVATALVAGCSLKEAAAGSGIGITTARTHIASMLRKTHTAGQVQLVALLTRAMS</sequence>
<dbReference type="EMBL" id="QYUK01000011">
    <property type="protein sequence ID" value="RJF87022.1"/>
    <property type="molecule type" value="Genomic_DNA"/>
</dbReference>
<dbReference type="RefSeq" id="WP_119777666.1">
    <property type="nucleotide sequence ID" value="NZ_QYUK01000011.1"/>
</dbReference>
<accession>A0A418WAI1</accession>
<evidence type="ECO:0000259" key="1">
    <source>
        <dbReference type="SMART" id="SM00421"/>
    </source>
</evidence>
<dbReference type="GO" id="GO:0006355">
    <property type="term" value="P:regulation of DNA-templated transcription"/>
    <property type="evidence" value="ECO:0007669"/>
    <property type="project" value="InterPro"/>
</dbReference>
<evidence type="ECO:0000313" key="3">
    <source>
        <dbReference type="Proteomes" id="UP000284605"/>
    </source>
</evidence>
<dbReference type="Gene3D" id="1.10.10.10">
    <property type="entry name" value="Winged helix-like DNA-binding domain superfamily/Winged helix DNA-binding domain"/>
    <property type="match status" value="1"/>
</dbReference>
<organism evidence="2 3">
    <name type="scientific">Oleomonas cavernae</name>
    <dbReference type="NCBI Taxonomy" id="2320859"/>
    <lineage>
        <taxon>Bacteria</taxon>
        <taxon>Pseudomonadati</taxon>
        <taxon>Pseudomonadota</taxon>
        <taxon>Alphaproteobacteria</taxon>
        <taxon>Acetobacterales</taxon>
        <taxon>Acetobacteraceae</taxon>
        <taxon>Oleomonas</taxon>
    </lineage>
</organism>
<name>A0A418WAI1_9PROT</name>
<dbReference type="OrthoDB" id="5497412at2"/>
<dbReference type="Proteomes" id="UP000284605">
    <property type="component" value="Unassembled WGS sequence"/>
</dbReference>
<dbReference type="InterPro" id="IPR036388">
    <property type="entry name" value="WH-like_DNA-bd_sf"/>
</dbReference>
<dbReference type="InterPro" id="IPR016032">
    <property type="entry name" value="Sig_transdc_resp-reg_C-effctor"/>
</dbReference>
<protein>
    <submittedName>
        <fullName evidence="2">LuxR family transcriptional regulator</fullName>
    </submittedName>
</protein>
<dbReference type="SMART" id="SM00421">
    <property type="entry name" value="HTH_LUXR"/>
    <property type="match status" value="1"/>
</dbReference>
<dbReference type="GO" id="GO:0003677">
    <property type="term" value="F:DNA binding"/>
    <property type="evidence" value="ECO:0007669"/>
    <property type="project" value="InterPro"/>
</dbReference>
<proteinExistence type="predicted"/>
<dbReference type="InterPro" id="IPR000792">
    <property type="entry name" value="Tscrpt_reg_LuxR_C"/>
</dbReference>
<reference evidence="2 3" key="1">
    <citation type="submission" date="2018-09" db="EMBL/GenBank/DDBJ databases">
        <authorList>
            <person name="Zhu H."/>
        </authorList>
    </citation>
    <scope>NUCLEOTIDE SEQUENCE [LARGE SCALE GENOMIC DNA]</scope>
    <source>
        <strain evidence="2 3">K1W22B-8</strain>
    </source>
</reference>
<dbReference type="AlphaFoldDB" id="A0A418WAI1"/>